<evidence type="ECO:0000313" key="1">
    <source>
        <dbReference type="EMBL" id="KAH8013086.1"/>
    </source>
</evidence>
<dbReference type="Proteomes" id="UP000827872">
    <property type="component" value="Linkage Group LG02"/>
</dbReference>
<reference evidence="1" key="1">
    <citation type="submission" date="2021-08" db="EMBL/GenBank/DDBJ databases">
        <title>The first chromosome-level gecko genome reveals the dynamic sex chromosomes of Neotropical dwarf geckos (Sphaerodactylidae: Sphaerodactylus).</title>
        <authorList>
            <person name="Pinto B.J."/>
            <person name="Keating S.E."/>
            <person name="Gamble T."/>
        </authorList>
    </citation>
    <scope>NUCLEOTIDE SEQUENCE</scope>
    <source>
        <strain evidence="1">TG3544</strain>
    </source>
</reference>
<keyword evidence="2" id="KW-1185">Reference proteome</keyword>
<evidence type="ECO:0000313" key="2">
    <source>
        <dbReference type="Proteomes" id="UP000827872"/>
    </source>
</evidence>
<comment type="caution">
    <text evidence="1">The sequence shown here is derived from an EMBL/GenBank/DDBJ whole genome shotgun (WGS) entry which is preliminary data.</text>
</comment>
<protein>
    <submittedName>
        <fullName evidence="1">Uncharacterized protein</fullName>
    </submittedName>
</protein>
<sequence>MQNDMHKDCLICLGETYILAKCKALTQGKAGQGGSAESSIVAVIHLAPRPLLGSRVGGQYSVSAVCATTFSIAAYSVGRPGASTPLQLFDTQVHPSPPMLSVGNCVLLGSERDAAEINPSLSPTEWGTDDWYQQRWSFDSVPRMSPRRVVCPGSGSAWNHVRLSVDPVLLRIDVASLDFQRPHFIWTGIYQPDASGRMRTWARTSSQTMPAVWKTVPENGDCVAFGR</sequence>
<proteinExistence type="predicted"/>
<gene>
    <name evidence="1" type="ORF">K3G42_010937</name>
</gene>
<accession>A0ACB8G0P3</accession>
<name>A0ACB8G0P3_9SAUR</name>
<organism evidence="1 2">
    <name type="scientific">Sphaerodactylus townsendi</name>
    <dbReference type="NCBI Taxonomy" id="933632"/>
    <lineage>
        <taxon>Eukaryota</taxon>
        <taxon>Metazoa</taxon>
        <taxon>Chordata</taxon>
        <taxon>Craniata</taxon>
        <taxon>Vertebrata</taxon>
        <taxon>Euteleostomi</taxon>
        <taxon>Lepidosauria</taxon>
        <taxon>Squamata</taxon>
        <taxon>Bifurcata</taxon>
        <taxon>Gekkota</taxon>
        <taxon>Sphaerodactylidae</taxon>
        <taxon>Sphaerodactylus</taxon>
    </lineage>
</organism>
<dbReference type="EMBL" id="CM037615">
    <property type="protein sequence ID" value="KAH8013086.1"/>
    <property type="molecule type" value="Genomic_DNA"/>
</dbReference>